<evidence type="ECO:0000259" key="2">
    <source>
        <dbReference type="Pfam" id="PF00496"/>
    </source>
</evidence>
<dbReference type="InterPro" id="IPR000914">
    <property type="entry name" value="SBP_5_dom"/>
</dbReference>
<dbReference type="Gene3D" id="3.10.105.10">
    <property type="entry name" value="Dipeptide-binding Protein, Domain 3"/>
    <property type="match status" value="1"/>
</dbReference>
<comment type="caution">
    <text evidence="4">The sequence shown here is derived from an EMBL/GenBank/DDBJ whole genome shotgun (WGS) entry which is preliminary data.</text>
</comment>
<evidence type="ECO:0000313" key="5">
    <source>
        <dbReference type="Proteomes" id="UP001597458"/>
    </source>
</evidence>
<sequence>MALLDYYTKLYTELNPTSPQAISVTIRQCVSYFHCSDRNTKLIIRRLHEEGYISWEAGRGRGNTSKITFLKPLDKVIKDEVMHDIREGKLDKALRFLNEHALPETILHECHGLLQSHFGFQVENQKEKSIDILRIPMRRHFATLDPAFAAITSEAHISHQIFDCLINYNVVTNQFEEHLAHSWTTNVPKTEWTFYLRKGILFHHGKECTSQDVKFTFQRIRDQLKQIPCRWYLDDLDEFKTINDYAFTLIFRKPKGFLLHLLSSINCAILASDVGYDHEHNIGTSPFRILKYDKKGLLLHRFENYFKERALLDRIELLFAPHLVNKMKRYDVPSLSSKEKGYHAKVHQENGCSFLLFNFRVNGIQEDKNVRCAIRALINQRELISKLKGNRFAPASRFIPSHSKLHPRAQETFDDAKRYLVNSSYNGETLHVYYFDHKETLNDAVWLKDKAEKIGLNLSLHAFPLENFYEHEVEEKADILFCGEVLEENMELGLANLFKNSTSLLRRFLNDEQRKTLDHLMQFFIEELDSEKRMQKIEEIERSLTEDINIIYLYHNLREMTFHAALAGITLNAFGWADFSKLWIKP</sequence>
<keyword evidence="5" id="KW-1185">Reference proteome</keyword>
<keyword evidence="1" id="KW-0238">DNA-binding</keyword>
<gene>
    <name evidence="4" type="ORF">ACFSTF_05060</name>
</gene>
<dbReference type="InterPro" id="IPR039424">
    <property type="entry name" value="SBP_5"/>
</dbReference>
<reference evidence="5" key="1">
    <citation type="journal article" date="2019" name="Int. J. Syst. Evol. Microbiol.">
        <title>The Global Catalogue of Microorganisms (GCM) 10K type strain sequencing project: providing services to taxonomists for standard genome sequencing and annotation.</title>
        <authorList>
            <consortium name="The Broad Institute Genomics Platform"/>
            <consortium name="The Broad Institute Genome Sequencing Center for Infectious Disease"/>
            <person name="Wu L."/>
            <person name="Ma J."/>
        </authorList>
    </citation>
    <scope>NUCLEOTIDE SEQUENCE [LARGE SCALE GENOMIC DNA]</scope>
    <source>
        <strain evidence="5">TISTR 2241</strain>
    </source>
</reference>
<feature type="domain" description="Transcriptional regulator SgrR N-terminal HTH" evidence="3">
    <location>
        <begin position="3"/>
        <end position="108"/>
    </location>
</feature>
<proteinExistence type="predicted"/>
<dbReference type="RefSeq" id="WP_141189459.1">
    <property type="nucleotide sequence ID" value="NZ_JBHUMR010000008.1"/>
</dbReference>
<evidence type="ECO:0000256" key="1">
    <source>
        <dbReference type="ARBA" id="ARBA00023125"/>
    </source>
</evidence>
<accession>A0ABW5PPA4</accession>
<evidence type="ECO:0000313" key="4">
    <source>
        <dbReference type="EMBL" id="MFD2616677.1"/>
    </source>
</evidence>
<dbReference type="Proteomes" id="UP001597458">
    <property type="component" value="Unassembled WGS sequence"/>
</dbReference>
<dbReference type="SUPFAM" id="SSF53850">
    <property type="entry name" value="Periplasmic binding protein-like II"/>
    <property type="match status" value="1"/>
</dbReference>
<evidence type="ECO:0000259" key="3">
    <source>
        <dbReference type="Pfam" id="PF12793"/>
    </source>
</evidence>
<feature type="domain" description="Solute-binding protein family 5" evidence="2">
    <location>
        <begin position="175"/>
        <end position="480"/>
    </location>
</feature>
<name>A0ABW5PPA4_9BACI</name>
<dbReference type="PANTHER" id="PTHR30290">
    <property type="entry name" value="PERIPLASMIC BINDING COMPONENT OF ABC TRANSPORTER"/>
    <property type="match status" value="1"/>
</dbReference>
<dbReference type="InterPro" id="IPR025370">
    <property type="entry name" value="SgrR_HTH_N"/>
</dbReference>
<dbReference type="Gene3D" id="3.40.190.10">
    <property type="entry name" value="Periplasmic binding protein-like II"/>
    <property type="match status" value="1"/>
</dbReference>
<protein>
    <submittedName>
        <fullName evidence="4">ABC transporter substrate-binding protein</fullName>
    </submittedName>
</protein>
<organism evidence="4 5">
    <name type="scientific">Terrilactibacillus laevilacticus</name>
    <dbReference type="NCBI Taxonomy" id="1380157"/>
    <lineage>
        <taxon>Bacteria</taxon>
        <taxon>Bacillati</taxon>
        <taxon>Bacillota</taxon>
        <taxon>Bacilli</taxon>
        <taxon>Bacillales</taxon>
        <taxon>Bacillaceae</taxon>
        <taxon>Terrilactibacillus</taxon>
    </lineage>
</organism>
<dbReference type="PANTHER" id="PTHR30290:SF72">
    <property type="entry name" value="HTH-TYPE TRANSCRIPTIONAL REGULATOR SGRR"/>
    <property type="match status" value="1"/>
</dbReference>
<dbReference type="EMBL" id="JBHUMR010000008">
    <property type="protein sequence ID" value="MFD2616677.1"/>
    <property type="molecule type" value="Genomic_DNA"/>
</dbReference>
<dbReference type="Pfam" id="PF00496">
    <property type="entry name" value="SBP_bac_5"/>
    <property type="match status" value="1"/>
</dbReference>
<dbReference type="Pfam" id="PF12793">
    <property type="entry name" value="SgrR_N"/>
    <property type="match status" value="1"/>
</dbReference>